<dbReference type="EMBL" id="CM045870">
    <property type="protein sequence ID" value="KAI7954031.1"/>
    <property type="molecule type" value="Genomic_DNA"/>
</dbReference>
<evidence type="ECO:0000313" key="2">
    <source>
        <dbReference type="Proteomes" id="UP001060170"/>
    </source>
</evidence>
<comment type="caution">
    <text evidence="1">The sequence shown here is derived from an EMBL/GenBank/DDBJ whole genome shotgun (WGS) entry which is preliminary data.</text>
</comment>
<reference evidence="2" key="2">
    <citation type="journal article" date="2018" name="Mol. Plant Microbe Interact.">
        <title>Genome sequence resources for the wheat stripe rust pathogen (Puccinia striiformis f. sp. tritici) and the barley stripe rust pathogen (Puccinia striiformis f. sp. hordei).</title>
        <authorList>
            <person name="Xia C."/>
            <person name="Wang M."/>
            <person name="Yin C."/>
            <person name="Cornejo O.E."/>
            <person name="Hulbert S.H."/>
            <person name="Chen X."/>
        </authorList>
    </citation>
    <scope>NUCLEOTIDE SEQUENCE [LARGE SCALE GENOMIC DNA]</scope>
    <source>
        <strain evidence="2">93-210</strain>
    </source>
</reference>
<keyword evidence="2" id="KW-1185">Reference proteome</keyword>
<accession>A0ACC0EHF8</accession>
<protein>
    <submittedName>
        <fullName evidence="1">Uncharacterized protein</fullName>
    </submittedName>
</protein>
<proteinExistence type="predicted"/>
<organism evidence="1 2">
    <name type="scientific">Puccinia striiformis f. sp. tritici</name>
    <dbReference type="NCBI Taxonomy" id="168172"/>
    <lineage>
        <taxon>Eukaryota</taxon>
        <taxon>Fungi</taxon>
        <taxon>Dikarya</taxon>
        <taxon>Basidiomycota</taxon>
        <taxon>Pucciniomycotina</taxon>
        <taxon>Pucciniomycetes</taxon>
        <taxon>Pucciniales</taxon>
        <taxon>Pucciniaceae</taxon>
        <taxon>Puccinia</taxon>
    </lineage>
</organism>
<dbReference type="Proteomes" id="UP001060170">
    <property type="component" value="Chromosome 6"/>
</dbReference>
<sequence>MSTARKGSHSPTPDSRNSSNYYYHHTIHRRRHQTRYIDMSRLARASSTRNTAANTPATTSSATPGLSNSTASTTTRPTTRTRTVSTQSGIATRPSSRLNQIQASASAASTSSSSRTAIARKKSSPAKLNNPNEIRRTTTETETQDQLQPTQDTLPGANIKVVVRCRGLTDAERAADPQVVLLTGGVRGRELTVDLNSHPASAAPSDQPHPRHPGAHDIHANRDEGAGLANTDYSSSLVDDPKRSANIKVYPFDHVFGPEADQALIFTDVVAPILTEVLQGYNCTIFAYGQTGTGKTYTMTGDMSIPTATTIMPTTKADSGATSPFSQSYDPTPLVIPTSLRKFTNEAGIIPRVLHSLFNMLEDCSEEEKVEFGVKVSFVELYNEELRDLNYLESSTNNESNNPPSGSTNLKIFEDSNNKKGATGGSGVYIQNLTETAISSATDGIKILTLGSSRRQIAATKCNEQSSRSHSVFSITIHVKDKDGKEDQLKIGKLNLVDLAGSENVGRSGAGKEFGRAREAGMINQSLLTLGRVINALVEKNSHVPYRESKLTRLLQDSLGGKTKTCIIATVSPSRLNLDETTSTLDYALRAKSIKNRPELNNKINKAILINQYVHEIEKLRHDLIATRTKNGIYFSEERWAELMRDSENKSRTLIESKRKIELIELELIAVKKEFEKCLRILNVRECEIKKIQDELNIKSADFDNMKSVKEGLETQLSDQIKLKEKFDKSRTKWKNQCQEVYEDNEGLREKIARKAAVETYNQNTLNEVDQSLSTSASNMKTDLKEFAHQSDHINKGIKSFLNDMEQRLVHSMKSNQNLINNQIEVDLKQIIGNVTDSMTQINTQLVDGFVREITDDLVPDALVNENKAHLASIIQNLELDKFSKIQLILDRVKSDAFEFLERTKDSVQTSFEIIHQKFDQDREKIIKFHELEKAELKEEAARLKEEIERLRQQTLEDENQTQEDERELIELVQRQHAANLKRKMTQTESLVQSLAELKERKDRKRVKFTGLEKEMDDDRAQFDLQLNGTLGLANEQLDVFECTFQEGQASLLNNLTVDQRERINAYTAHSSKMESLGNTLDQNCGEFVKEFRKLNGGLLNQVARIEDQVIRVYHKKLVSQIKDQVDTVEGSVKHVLNDVERQSTISNHCVDKSMNLITGLRNDIHLYLTNEIRQDIKTGQTPRRKKLPIESNPLLEQSSTSRMNPLDDDSERSERSSDEEAEEEEGYVGGSDAVESNGQRSSSVVTRSSRTIINRQPQPRPVGHIESQDDQEEQQTDHHDQHQSEPVHEQPEVPVGEVEDQPELIKPPVRSSVKRKNQFKALSTPKSRAAGILRDKANHALR</sequence>
<reference evidence="2" key="1">
    <citation type="journal article" date="2018" name="BMC Genomics">
        <title>Genomic insights into host adaptation between the wheat stripe rust pathogen (Puccinia striiformis f. sp. tritici) and the barley stripe rust pathogen (Puccinia striiformis f. sp. hordei).</title>
        <authorList>
            <person name="Xia C."/>
            <person name="Wang M."/>
            <person name="Yin C."/>
            <person name="Cornejo O.E."/>
            <person name="Hulbert S.H."/>
            <person name="Chen X."/>
        </authorList>
    </citation>
    <scope>NUCLEOTIDE SEQUENCE [LARGE SCALE GENOMIC DNA]</scope>
    <source>
        <strain evidence="2">93-210</strain>
    </source>
</reference>
<evidence type="ECO:0000313" key="1">
    <source>
        <dbReference type="EMBL" id="KAI7954031.1"/>
    </source>
</evidence>
<gene>
    <name evidence="1" type="ORF">MJO28_006578</name>
</gene>
<reference evidence="1 2" key="3">
    <citation type="journal article" date="2022" name="Microbiol. Spectr.">
        <title>Folding features and dynamics of 3D genome architecture in plant fungal pathogens.</title>
        <authorList>
            <person name="Xia C."/>
        </authorList>
    </citation>
    <scope>NUCLEOTIDE SEQUENCE [LARGE SCALE GENOMIC DNA]</scope>
    <source>
        <strain evidence="1 2">93-210</strain>
    </source>
</reference>
<name>A0ACC0EHF8_9BASI</name>